<comment type="caution">
    <text evidence="2">The sequence shown here is derived from an EMBL/GenBank/DDBJ whole genome shotgun (WGS) entry which is preliminary data.</text>
</comment>
<reference evidence="2 3" key="1">
    <citation type="submission" date="2024-11" db="EMBL/GenBank/DDBJ databases">
        <title>Chromosome-level genome assembly of Eucalyptus globulus Labill. provides insights into its genome evolution.</title>
        <authorList>
            <person name="Li X."/>
        </authorList>
    </citation>
    <scope>NUCLEOTIDE SEQUENCE [LARGE SCALE GENOMIC DNA]</scope>
    <source>
        <strain evidence="2">CL2024</strain>
        <tissue evidence="2">Fresh tender leaves</tissue>
    </source>
</reference>
<keyword evidence="3" id="KW-1185">Reference proteome</keyword>
<name>A0ABD3LM16_EUCGL</name>
<gene>
    <name evidence="2" type="ORF">ACJRO7_012435</name>
</gene>
<feature type="region of interest" description="Disordered" evidence="1">
    <location>
        <begin position="17"/>
        <end position="42"/>
    </location>
</feature>
<dbReference type="Proteomes" id="UP001634007">
    <property type="component" value="Unassembled WGS sequence"/>
</dbReference>
<evidence type="ECO:0000313" key="3">
    <source>
        <dbReference type="Proteomes" id="UP001634007"/>
    </source>
</evidence>
<protein>
    <submittedName>
        <fullName evidence="2">Uncharacterized protein</fullName>
    </submittedName>
</protein>
<sequence length="169" mass="18942">MLLVFSNRALKKHYYSEDVRGSPRSDKSAIGDGDRRTPPLSTYEVLRLGPPTVTRWVGHGSPRCSVLSSPPSRFFFFGQQGCCVDVLRNHHRIRRNFSLTASPNRMHDRYPMKSRSKSRKKSSGRLESISPDCGLTITIGHDEIDKISLVTGWTGCASPYGESPPYIES</sequence>
<dbReference type="EMBL" id="JBJKBG010000002">
    <property type="protein sequence ID" value="KAL3751604.1"/>
    <property type="molecule type" value="Genomic_DNA"/>
</dbReference>
<evidence type="ECO:0000313" key="2">
    <source>
        <dbReference type="EMBL" id="KAL3751604.1"/>
    </source>
</evidence>
<feature type="compositionally biased region" description="Basic and acidic residues" evidence="1">
    <location>
        <begin position="17"/>
        <end position="37"/>
    </location>
</feature>
<feature type="compositionally biased region" description="Basic residues" evidence="1">
    <location>
        <begin position="112"/>
        <end position="123"/>
    </location>
</feature>
<dbReference type="AlphaFoldDB" id="A0ABD3LM16"/>
<proteinExistence type="predicted"/>
<feature type="region of interest" description="Disordered" evidence="1">
    <location>
        <begin position="98"/>
        <end position="127"/>
    </location>
</feature>
<accession>A0ABD3LM16</accession>
<organism evidence="2 3">
    <name type="scientific">Eucalyptus globulus</name>
    <name type="common">Tasmanian blue gum</name>
    <dbReference type="NCBI Taxonomy" id="34317"/>
    <lineage>
        <taxon>Eukaryota</taxon>
        <taxon>Viridiplantae</taxon>
        <taxon>Streptophyta</taxon>
        <taxon>Embryophyta</taxon>
        <taxon>Tracheophyta</taxon>
        <taxon>Spermatophyta</taxon>
        <taxon>Magnoliopsida</taxon>
        <taxon>eudicotyledons</taxon>
        <taxon>Gunneridae</taxon>
        <taxon>Pentapetalae</taxon>
        <taxon>rosids</taxon>
        <taxon>malvids</taxon>
        <taxon>Myrtales</taxon>
        <taxon>Myrtaceae</taxon>
        <taxon>Myrtoideae</taxon>
        <taxon>Eucalypteae</taxon>
        <taxon>Eucalyptus</taxon>
    </lineage>
</organism>
<evidence type="ECO:0000256" key="1">
    <source>
        <dbReference type="SAM" id="MobiDB-lite"/>
    </source>
</evidence>